<proteinExistence type="predicted"/>
<name>A0A645BEW6_9ZZZZ</name>
<dbReference type="GO" id="GO:0009055">
    <property type="term" value="F:electron transfer activity"/>
    <property type="evidence" value="ECO:0007669"/>
    <property type="project" value="InterPro"/>
</dbReference>
<dbReference type="Pfam" id="PF01314">
    <property type="entry name" value="AFOR_C"/>
    <property type="match status" value="1"/>
</dbReference>
<dbReference type="PANTHER" id="PTHR30038">
    <property type="entry name" value="ALDEHYDE FERREDOXIN OXIDOREDUCTASE"/>
    <property type="match status" value="1"/>
</dbReference>
<protein>
    <recommendedName>
        <fullName evidence="1">Aldehyde ferredoxin oxidoreductase C-terminal domain-containing protein</fullName>
    </recommendedName>
</protein>
<gene>
    <name evidence="2" type="ORF">SDC9_107105</name>
</gene>
<evidence type="ECO:0000313" key="2">
    <source>
        <dbReference type="EMBL" id="MPM60254.1"/>
    </source>
</evidence>
<dbReference type="InterPro" id="IPR001203">
    <property type="entry name" value="OxRdtase_Ald_Fedxn_C"/>
</dbReference>
<comment type="caution">
    <text evidence="2">The sequence shown here is derived from an EMBL/GenBank/DDBJ whole genome shotgun (WGS) entry which is preliminary data.</text>
</comment>
<reference evidence="2" key="1">
    <citation type="submission" date="2019-08" db="EMBL/GenBank/DDBJ databases">
        <authorList>
            <person name="Kucharzyk K."/>
            <person name="Murdoch R.W."/>
            <person name="Higgins S."/>
            <person name="Loffler F."/>
        </authorList>
    </citation>
    <scope>NUCLEOTIDE SEQUENCE</scope>
</reference>
<feature type="domain" description="Aldehyde ferredoxin oxidoreductase C-terminal" evidence="1">
    <location>
        <begin position="1"/>
        <end position="272"/>
    </location>
</feature>
<accession>A0A645BEW6</accession>
<dbReference type="PANTHER" id="PTHR30038:SF0">
    <property type="entry name" value="TUNGSTEN-CONTAINING ALDEHYDE FERREDOXIN OXIDOREDUCTASE"/>
    <property type="match status" value="1"/>
</dbReference>
<evidence type="ECO:0000259" key="1">
    <source>
        <dbReference type="Pfam" id="PF01314"/>
    </source>
</evidence>
<dbReference type="EMBL" id="VSSQ01017708">
    <property type="protein sequence ID" value="MPM60254.1"/>
    <property type="molecule type" value="Genomic_DNA"/>
</dbReference>
<dbReference type="GO" id="GO:0016625">
    <property type="term" value="F:oxidoreductase activity, acting on the aldehyde or oxo group of donors, iron-sulfur protein as acceptor"/>
    <property type="evidence" value="ECO:0007669"/>
    <property type="project" value="InterPro"/>
</dbReference>
<dbReference type="Gene3D" id="1.10.599.10">
    <property type="entry name" value="Aldehyde Ferredoxin Oxidoreductase Protein, subunit A, domain 3"/>
    <property type="match status" value="1"/>
</dbReference>
<dbReference type="InterPro" id="IPR051919">
    <property type="entry name" value="W-dependent_AOR"/>
</dbReference>
<organism evidence="2">
    <name type="scientific">bioreactor metagenome</name>
    <dbReference type="NCBI Taxonomy" id="1076179"/>
    <lineage>
        <taxon>unclassified sequences</taxon>
        <taxon>metagenomes</taxon>
        <taxon>ecological metagenomes</taxon>
    </lineage>
</organism>
<sequence length="284" mass="31359">MDSISAGNPVAWAIECYEAGILTKEQTDGLELTWGNASAMIELVERMIRREGIGDILADGVKRAAACYGGTERAMQIGGQEPGMHDSRNDPQLAVHFVAEPAPGKHTIGMGLQYGAMSLCDICSWAPPAKIHPKSEDLIPNDTLAWITKANACYSMLVDGAGGCYYAEMMGVHMWRLVDYLNAASGWDYNGDHYMQVGERIQTLRQLFNIKHGVAPNSFVLPARMEGKPPLKNGPLKGVQLRNQEQVSLYWRTFGWDEQTGIPSEEALQNLRIPELLAEEQYDS</sequence>
<dbReference type="InterPro" id="IPR013985">
    <property type="entry name" value="Ald_Fedxn_OxRdtase_dom3"/>
</dbReference>
<dbReference type="GO" id="GO:0051536">
    <property type="term" value="F:iron-sulfur cluster binding"/>
    <property type="evidence" value="ECO:0007669"/>
    <property type="project" value="InterPro"/>
</dbReference>
<dbReference type="AlphaFoldDB" id="A0A645BEW6"/>
<dbReference type="InterPro" id="IPR036021">
    <property type="entry name" value="Tungsten_al_ferr_oxy-like_C"/>
</dbReference>
<dbReference type="SUPFAM" id="SSF48310">
    <property type="entry name" value="Aldehyde ferredoxin oxidoreductase, C-terminal domains"/>
    <property type="match status" value="1"/>
</dbReference>